<dbReference type="EMBL" id="JBIMZQ010000002">
    <property type="protein sequence ID" value="KAL3673253.1"/>
    <property type="molecule type" value="Genomic_DNA"/>
</dbReference>
<comment type="caution">
    <text evidence="1">The sequence shown here is derived from an EMBL/GenBank/DDBJ whole genome shotgun (WGS) entry which is preliminary data.</text>
</comment>
<keyword evidence="2" id="KW-1185">Reference proteome</keyword>
<evidence type="ECO:0000313" key="2">
    <source>
        <dbReference type="Proteomes" id="UP001632037"/>
    </source>
</evidence>
<sequence>MIDAREMPVEWIIREYQRVCGPTCSITQEIFGSTIGEEEVLKHAEEKSWWGVTQDQLLQVSTRLNCEAQPLGL</sequence>
<proteinExistence type="predicted"/>
<evidence type="ECO:0000313" key="1">
    <source>
        <dbReference type="EMBL" id="KAL3673253.1"/>
    </source>
</evidence>
<dbReference type="AlphaFoldDB" id="A0ABD3G2N6"/>
<gene>
    <name evidence="1" type="ORF">V7S43_000974</name>
</gene>
<protein>
    <submittedName>
        <fullName evidence="1">Uncharacterized protein</fullName>
    </submittedName>
</protein>
<organism evidence="1 2">
    <name type="scientific">Phytophthora oleae</name>
    <dbReference type="NCBI Taxonomy" id="2107226"/>
    <lineage>
        <taxon>Eukaryota</taxon>
        <taxon>Sar</taxon>
        <taxon>Stramenopiles</taxon>
        <taxon>Oomycota</taxon>
        <taxon>Peronosporomycetes</taxon>
        <taxon>Peronosporales</taxon>
        <taxon>Peronosporaceae</taxon>
        <taxon>Phytophthora</taxon>
    </lineage>
</organism>
<accession>A0ABD3G2N6</accession>
<dbReference type="Proteomes" id="UP001632037">
    <property type="component" value="Unassembled WGS sequence"/>
</dbReference>
<reference evidence="1 2" key="1">
    <citation type="submission" date="2024-09" db="EMBL/GenBank/DDBJ databases">
        <title>Genome sequencing and assembly of Phytophthora oleae, isolate VK10A, causative agent of rot of olive drupes.</title>
        <authorList>
            <person name="Conti Taguali S."/>
            <person name="Riolo M."/>
            <person name="La Spada F."/>
            <person name="Cacciola S.O."/>
            <person name="Dionisio G."/>
        </authorList>
    </citation>
    <scope>NUCLEOTIDE SEQUENCE [LARGE SCALE GENOMIC DNA]</scope>
    <source>
        <strain evidence="1 2">VK10A</strain>
    </source>
</reference>
<name>A0ABD3G2N6_9STRA</name>